<evidence type="ECO:0000313" key="2">
    <source>
        <dbReference type="Proteomes" id="UP000019376"/>
    </source>
</evidence>
<sequence>MENLSLTECTQVGPVLSRHGPLPAAQYLDTESTERVYRLTYPHASLSVCHIPNAGPHNISPNATIAAASRDPNTIEIWWVATDGSVQGAYFYEGATWQRYTLAGPGSAVSNTVCATSCDPLRMDVFWIAPDGSIQGCDFQRRRDSSWGSPRTIHGGHSALISGRIEAVTWNPGRVAVFWTQANGDIEGSFATKDGEWVSRTAMSATGGSPTNDFKALGSPLGNGFDLVKVCSKDEIRTVSPRWQPTADLPESFTADITSSSSAISRPSLLAIGDYGDGHFAYWHATPSGGIVGAQKSPGGQWKKGDVAPDGSIAAGGSLQAASHAPDKTDLLWFSPTGVLMGCSSTVDKLSTTSHALRDDPVAAPESPLTVTCRQQGTLDVFFLSPSGHLVAGIVKCE</sequence>
<evidence type="ECO:0008006" key="3">
    <source>
        <dbReference type="Google" id="ProtNLM"/>
    </source>
</evidence>
<gene>
    <name evidence="1" type="ORF">PDE_07125</name>
</gene>
<evidence type="ECO:0000313" key="1">
    <source>
        <dbReference type="EMBL" id="EPS32165.1"/>
    </source>
</evidence>
<keyword evidence="2" id="KW-1185">Reference proteome</keyword>
<organism evidence="1 2">
    <name type="scientific">Penicillium oxalicum (strain 114-2 / CGMCC 5302)</name>
    <name type="common">Penicillium decumbens</name>
    <dbReference type="NCBI Taxonomy" id="933388"/>
    <lineage>
        <taxon>Eukaryota</taxon>
        <taxon>Fungi</taxon>
        <taxon>Dikarya</taxon>
        <taxon>Ascomycota</taxon>
        <taxon>Pezizomycotina</taxon>
        <taxon>Eurotiomycetes</taxon>
        <taxon>Eurotiomycetidae</taxon>
        <taxon>Eurotiales</taxon>
        <taxon>Aspergillaceae</taxon>
        <taxon>Penicillium</taxon>
    </lineage>
</organism>
<accession>S7ZNA8</accession>
<dbReference type="Proteomes" id="UP000019376">
    <property type="component" value="Unassembled WGS sequence"/>
</dbReference>
<dbReference type="EMBL" id="KB644414">
    <property type="protein sequence ID" value="EPS32165.1"/>
    <property type="molecule type" value="Genomic_DNA"/>
</dbReference>
<dbReference type="OrthoDB" id="5423648at2759"/>
<dbReference type="eggNOG" id="ENOG502SQTV">
    <property type="taxonomic scope" value="Eukaryota"/>
</dbReference>
<name>S7ZNA8_PENO1</name>
<proteinExistence type="predicted"/>
<protein>
    <recommendedName>
        <fullName evidence="3">Fucose-specific lectin</fullName>
    </recommendedName>
</protein>
<reference evidence="1 2" key="1">
    <citation type="journal article" date="2013" name="PLoS ONE">
        <title>Genomic and secretomic analyses reveal unique features of the lignocellulolytic enzyme system of Penicillium decumbens.</title>
        <authorList>
            <person name="Liu G."/>
            <person name="Zhang L."/>
            <person name="Wei X."/>
            <person name="Zou G."/>
            <person name="Qin Y."/>
            <person name="Ma L."/>
            <person name="Li J."/>
            <person name="Zheng H."/>
            <person name="Wang S."/>
            <person name="Wang C."/>
            <person name="Xun L."/>
            <person name="Zhao G.-P."/>
            <person name="Zhou Z."/>
            <person name="Qu Y."/>
        </authorList>
    </citation>
    <scope>NUCLEOTIDE SEQUENCE [LARGE SCALE GENOMIC DNA]</scope>
    <source>
        <strain evidence="2">114-2 / CGMCC 5302</strain>
    </source>
</reference>
<dbReference type="Gene3D" id="2.120.10.70">
    <property type="entry name" value="Fucose-specific lectin"/>
    <property type="match status" value="2"/>
</dbReference>
<dbReference type="HOGENOM" id="CLU_048019_0_0_1"/>
<dbReference type="AlphaFoldDB" id="S7ZNA8"/>
<dbReference type="SUPFAM" id="SSF89372">
    <property type="entry name" value="Fucose-specific lectin"/>
    <property type="match status" value="2"/>
</dbReference>